<proteinExistence type="predicted"/>
<gene>
    <name evidence="1" type="ORF">SAMN05421828_10524</name>
</gene>
<comment type="caution">
    <text evidence="1">The sequence shown here is derived from an EMBL/GenBank/DDBJ whole genome shotgun (WGS) entry which is preliminary data.</text>
</comment>
<keyword evidence="2" id="KW-1185">Reference proteome</keyword>
<evidence type="ECO:0000313" key="1">
    <source>
        <dbReference type="EMBL" id="SIQ46371.1"/>
    </source>
</evidence>
<name>A0A8G2FFN1_ACIRU</name>
<evidence type="ECO:0000313" key="2">
    <source>
        <dbReference type="Proteomes" id="UP000186308"/>
    </source>
</evidence>
<dbReference type="Proteomes" id="UP000186308">
    <property type="component" value="Unassembled WGS sequence"/>
</dbReference>
<reference evidence="1 2" key="1">
    <citation type="submission" date="2017-01" db="EMBL/GenBank/DDBJ databases">
        <authorList>
            <person name="Varghese N."/>
            <person name="Submissions S."/>
        </authorList>
    </citation>
    <scope>NUCLEOTIDE SEQUENCE [LARGE SCALE GENOMIC DNA]</scope>
    <source>
        <strain evidence="1 2">ATCC 35905</strain>
    </source>
</reference>
<sequence length="119" mass="13484">MAHQIDTKTADRLGKVLNLLGSNHDGERATAAAKAHAILTGAGLTWPDLIGAALQKPHRPPEFGTWRQTCRECLARDKDLRQWERGFLNDPPKFQRISTKQRYCLNEIAIRLGIRERKS</sequence>
<dbReference type="EMBL" id="FTNE01000005">
    <property type="protein sequence ID" value="SIQ46371.1"/>
    <property type="molecule type" value="Genomic_DNA"/>
</dbReference>
<accession>A0A8G2FFN1</accession>
<organism evidence="1 2">
    <name type="scientific">Acidiphilium rubrum</name>
    <dbReference type="NCBI Taxonomy" id="526"/>
    <lineage>
        <taxon>Bacteria</taxon>
        <taxon>Pseudomonadati</taxon>
        <taxon>Pseudomonadota</taxon>
        <taxon>Alphaproteobacteria</taxon>
        <taxon>Acetobacterales</taxon>
        <taxon>Acidocellaceae</taxon>
        <taxon>Acidiphilium</taxon>
    </lineage>
</organism>
<protein>
    <submittedName>
        <fullName evidence="1">Uncharacterized protein</fullName>
    </submittedName>
</protein>
<dbReference type="AlphaFoldDB" id="A0A8G2FFN1"/>